<dbReference type="AlphaFoldDB" id="A0A2M8KLN8"/>
<dbReference type="Proteomes" id="UP000231434">
    <property type="component" value="Unassembled WGS sequence"/>
</dbReference>
<dbReference type="Gene3D" id="3.55.40.20">
    <property type="entry name" value="Iron/manganese superoxide dismutase, C-terminal domain"/>
    <property type="match status" value="1"/>
</dbReference>
<comment type="similarity">
    <text evidence="1 6">Belongs to the iron/manganese superoxide dismutase family.</text>
</comment>
<dbReference type="PANTHER" id="PTHR11404:SF6">
    <property type="entry name" value="SUPEROXIDE DISMUTASE [MN], MITOCHONDRIAL"/>
    <property type="match status" value="1"/>
</dbReference>
<dbReference type="InterPro" id="IPR036324">
    <property type="entry name" value="Mn/Fe_SOD_N_sf"/>
</dbReference>
<dbReference type="Gene3D" id="1.10.287.990">
    <property type="entry name" value="Fe,Mn superoxide dismutase (SOD) domain"/>
    <property type="match status" value="1"/>
</dbReference>
<feature type="binding site" evidence="5">
    <location>
        <position position="163"/>
    </location>
    <ligand>
        <name>Mn(2+)</name>
        <dbReference type="ChEBI" id="CHEBI:29035"/>
    </ligand>
</feature>
<dbReference type="GO" id="GO:0004784">
    <property type="term" value="F:superoxide dismutase activity"/>
    <property type="evidence" value="ECO:0007669"/>
    <property type="project" value="UniProtKB-EC"/>
</dbReference>
<keyword evidence="3 5" id="KW-0479">Metal-binding</keyword>
<dbReference type="InterPro" id="IPR001189">
    <property type="entry name" value="Mn/Fe_SOD"/>
</dbReference>
<gene>
    <name evidence="9" type="ORF">COU86_02390</name>
</gene>
<dbReference type="InterPro" id="IPR050265">
    <property type="entry name" value="Fe/Mn_Superoxide_Dismutase"/>
</dbReference>
<dbReference type="PANTHER" id="PTHR11404">
    <property type="entry name" value="SUPEROXIDE DISMUTASE 2"/>
    <property type="match status" value="1"/>
</dbReference>
<evidence type="ECO:0000313" key="9">
    <source>
        <dbReference type="EMBL" id="PJE60810.1"/>
    </source>
</evidence>
<feature type="binding site" evidence="5">
    <location>
        <position position="82"/>
    </location>
    <ligand>
        <name>Mn(2+)</name>
        <dbReference type="ChEBI" id="CHEBI:29035"/>
    </ligand>
</feature>
<evidence type="ECO:0000256" key="3">
    <source>
        <dbReference type="ARBA" id="ARBA00022723"/>
    </source>
</evidence>
<evidence type="ECO:0000313" key="10">
    <source>
        <dbReference type="Proteomes" id="UP000231434"/>
    </source>
</evidence>
<dbReference type="SUPFAM" id="SSF54719">
    <property type="entry name" value="Fe,Mn superoxide dismutase (SOD), C-terminal domain"/>
    <property type="match status" value="1"/>
</dbReference>
<name>A0A2M8KLN8_9BACT</name>
<keyword evidence="4 6" id="KW-0560">Oxidoreductase</keyword>
<dbReference type="SUPFAM" id="SSF46609">
    <property type="entry name" value="Fe,Mn superoxide dismutase (SOD), N-terminal domain"/>
    <property type="match status" value="1"/>
</dbReference>
<dbReference type="EC" id="1.15.1.1" evidence="2 6"/>
<sequence>MKIKKFEPKKFSESIFQMKGISKKTVEEHLKLYQGYVNKYNEINEKISQLTEEDFGKANQVYSKIRELKTELSFAWGGVVNHEIYFRHLGGNGQVPDGTWLKQIEKDFGSFNNFKKDLKATGISARGWVFTGWNYREKRLFNYLSDSQNTYMIWGVTPIIALDTYEHAYFIDYGVNRGSYIDAFFENLNWRIIEKNFKNTACCCDDDCNYGDGECQCK</sequence>
<evidence type="ECO:0000259" key="7">
    <source>
        <dbReference type="Pfam" id="PF00081"/>
    </source>
</evidence>
<dbReference type="InterPro" id="IPR019832">
    <property type="entry name" value="Mn/Fe_SOD_C"/>
</dbReference>
<dbReference type="InterPro" id="IPR019831">
    <property type="entry name" value="Mn/Fe_SOD_N"/>
</dbReference>
<accession>A0A2M8KLN8</accession>
<evidence type="ECO:0000256" key="1">
    <source>
        <dbReference type="ARBA" id="ARBA00008714"/>
    </source>
</evidence>
<proteinExistence type="inferred from homology"/>
<dbReference type="InterPro" id="IPR036314">
    <property type="entry name" value="SOD_C_sf"/>
</dbReference>
<feature type="domain" description="Manganese/iron superoxide dismutase C-terminal" evidence="8">
    <location>
        <begin position="97"/>
        <end position="195"/>
    </location>
</feature>
<reference evidence="10" key="1">
    <citation type="submission" date="2017-09" db="EMBL/GenBank/DDBJ databases">
        <title>Depth-based differentiation of microbial function through sediment-hosted aquifers and enrichment of novel symbionts in the deep terrestrial subsurface.</title>
        <authorList>
            <person name="Probst A.J."/>
            <person name="Ladd B."/>
            <person name="Jarett J.K."/>
            <person name="Geller-Mcgrath D.E."/>
            <person name="Sieber C.M.K."/>
            <person name="Emerson J.B."/>
            <person name="Anantharaman K."/>
            <person name="Thomas B.C."/>
            <person name="Malmstrom R."/>
            <person name="Stieglmeier M."/>
            <person name="Klingl A."/>
            <person name="Woyke T."/>
            <person name="Ryan C.M."/>
            <person name="Banfield J.F."/>
        </authorList>
    </citation>
    <scope>NUCLEOTIDE SEQUENCE [LARGE SCALE GENOMIC DNA]</scope>
</reference>
<comment type="catalytic activity">
    <reaction evidence="6">
        <text>2 superoxide + 2 H(+) = H2O2 + O2</text>
        <dbReference type="Rhea" id="RHEA:20696"/>
        <dbReference type="ChEBI" id="CHEBI:15378"/>
        <dbReference type="ChEBI" id="CHEBI:15379"/>
        <dbReference type="ChEBI" id="CHEBI:16240"/>
        <dbReference type="ChEBI" id="CHEBI:18421"/>
        <dbReference type="EC" id="1.15.1.1"/>
    </reaction>
</comment>
<dbReference type="GO" id="GO:0046872">
    <property type="term" value="F:metal ion binding"/>
    <property type="evidence" value="ECO:0007669"/>
    <property type="project" value="UniProtKB-KW"/>
</dbReference>
<evidence type="ECO:0000256" key="4">
    <source>
        <dbReference type="ARBA" id="ARBA00023002"/>
    </source>
</evidence>
<dbReference type="PIRSF" id="PIRSF000349">
    <property type="entry name" value="SODismutase"/>
    <property type="match status" value="1"/>
</dbReference>
<evidence type="ECO:0000256" key="6">
    <source>
        <dbReference type="RuleBase" id="RU000414"/>
    </source>
</evidence>
<feature type="domain" description="Manganese/iron superoxide dismutase N-terminal" evidence="7">
    <location>
        <begin position="21"/>
        <end position="89"/>
    </location>
</feature>
<dbReference type="Pfam" id="PF00081">
    <property type="entry name" value="Sod_Fe_N"/>
    <property type="match status" value="1"/>
</dbReference>
<organism evidence="9 10">
    <name type="scientific">Candidatus Roizmanbacteria bacterium CG10_big_fil_rev_8_21_14_0_10_36_26</name>
    <dbReference type="NCBI Taxonomy" id="1974851"/>
    <lineage>
        <taxon>Bacteria</taxon>
        <taxon>Candidatus Roizmaniibacteriota</taxon>
    </lineage>
</organism>
<feature type="binding site" evidence="5">
    <location>
        <position position="29"/>
    </location>
    <ligand>
        <name>Mn(2+)</name>
        <dbReference type="ChEBI" id="CHEBI:29035"/>
    </ligand>
</feature>
<comment type="function">
    <text evidence="6">Destroys radicals which are normally produced within the cells and which are toxic to biological systems.</text>
</comment>
<protein>
    <recommendedName>
        <fullName evidence="2 6">Superoxide dismutase</fullName>
        <ecNumber evidence="2 6">1.15.1.1</ecNumber>
    </recommendedName>
</protein>
<evidence type="ECO:0000256" key="5">
    <source>
        <dbReference type="PIRSR" id="PIRSR000349-1"/>
    </source>
</evidence>
<dbReference type="Pfam" id="PF02777">
    <property type="entry name" value="Sod_Fe_C"/>
    <property type="match status" value="1"/>
</dbReference>
<evidence type="ECO:0000259" key="8">
    <source>
        <dbReference type="Pfam" id="PF02777"/>
    </source>
</evidence>
<evidence type="ECO:0000256" key="2">
    <source>
        <dbReference type="ARBA" id="ARBA00012682"/>
    </source>
</evidence>
<feature type="binding site" evidence="5">
    <location>
        <position position="167"/>
    </location>
    <ligand>
        <name>Mn(2+)</name>
        <dbReference type="ChEBI" id="CHEBI:29035"/>
    </ligand>
</feature>
<comment type="caution">
    <text evidence="9">The sequence shown here is derived from an EMBL/GenBank/DDBJ whole genome shotgun (WGS) entry which is preliminary data.</text>
</comment>
<dbReference type="EMBL" id="PFEB01000029">
    <property type="protein sequence ID" value="PJE60810.1"/>
    <property type="molecule type" value="Genomic_DNA"/>
</dbReference>